<keyword evidence="2" id="KW-0238">DNA-binding</keyword>
<evidence type="ECO:0000256" key="3">
    <source>
        <dbReference type="ARBA" id="ARBA00023163"/>
    </source>
</evidence>
<dbReference type="InterPro" id="IPR018062">
    <property type="entry name" value="HTH_AraC-typ_CS"/>
</dbReference>
<dbReference type="InterPro" id="IPR011051">
    <property type="entry name" value="RmlC_Cupin_sf"/>
</dbReference>
<dbReference type="InterPro" id="IPR018060">
    <property type="entry name" value="HTH_AraC"/>
</dbReference>
<feature type="domain" description="HTH araC/xylS-type" evidence="4">
    <location>
        <begin position="196"/>
        <end position="294"/>
    </location>
</feature>
<dbReference type="PANTHER" id="PTHR46796">
    <property type="entry name" value="HTH-TYPE TRANSCRIPTIONAL ACTIVATOR RHAS-RELATED"/>
    <property type="match status" value="1"/>
</dbReference>
<sequence length="307" mass="33865">MTDRARLPAASDVPDLESTSERTIVDLRGLGPFVSVGRYRYLAAHDPLPPQRHARLLVLALPLRGRFDVLIDGHVTTADPGEAIRIRPGSTYVTGIGVQPRGELLWLLLNADAPGGEPVDPVLARVIRQLVESDCAVWPVPPLSSDLLTRVLAAPPGDDALSRAWRQSLCTSALIDLLRGRSTDDADRLPMHPGLRRALEWMEGRLSEPISVTQLMDVSQMSATHFYETFTKTFGTSPKDHILRVKIERAEDLLTEGSHSITSIAYELGFSTSKHFSAAFRRYVGMSPTEFREGTGNALRLVRDARQ</sequence>
<organism evidence="5 6">
    <name type="scientific">Tenggerimyces flavus</name>
    <dbReference type="NCBI Taxonomy" id="1708749"/>
    <lineage>
        <taxon>Bacteria</taxon>
        <taxon>Bacillati</taxon>
        <taxon>Actinomycetota</taxon>
        <taxon>Actinomycetes</taxon>
        <taxon>Propionibacteriales</taxon>
        <taxon>Nocardioidaceae</taxon>
        <taxon>Tenggerimyces</taxon>
    </lineage>
</organism>
<gene>
    <name evidence="5" type="ORF">ACFOUW_16685</name>
</gene>
<keyword evidence="6" id="KW-1185">Reference proteome</keyword>
<name>A0ABV7YFQ1_9ACTN</name>
<dbReference type="Proteomes" id="UP001595699">
    <property type="component" value="Unassembled WGS sequence"/>
</dbReference>
<evidence type="ECO:0000256" key="1">
    <source>
        <dbReference type="ARBA" id="ARBA00023015"/>
    </source>
</evidence>
<dbReference type="PROSITE" id="PS00041">
    <property type="entry name" value="HTH_ARAC_FAMILY_1"/>
    <property type="match status" value="1"/>
</dbReference>
<keyword evidence="1" id="KW-0805">Transcription regulation</keyword>
<dbReference type="PROSITE" id="PS01124">
    <property type="entry name" value="HTH_ARAC_FAMILY_2"/>
    <property type="match status" value="1"/>
</dbReference>
<proteinExistence type="predicted"/>
<keyword evidence="3" id="KW-0804">Transcription</keyword>
<comment type="caution">
    <text evidence="5">The sequence shown here is derived from an EMBL/GenBank/DDBJ whole genome shotgun (WGS) entry which is preliminary data.</text>
</comment>
<protein>
    <submittedName>
        <fullName evidence="5">Helix-turn-helix domain-containing protein</fullName>
    </submittedName>
</protein>
<evidence type="ECO:0000259" key="4">
    <source>
        <dbReference type="PROSITE" id="PS01124"/>
    </source>
</evidence>
<evidence type="ECO:0000313" key="5">
    <source>
        <dbReference type="EMBL" id="MFC3762480.1"/>
    </source>
</evidence>
<evidence type="ECO:0000256" key="2">
    <source>
        <dbReference type="ARBA" id="ARBA00023125"/>
    </source>
</evidence>
<dbReference type="PRINTS" id="PR00032">
    <property type="entry name" value="HTHARAC"/>
</dbReference>
<dbReference type="SMART" id="SM00342">
    <property type="entry name" value="HTH_ARAC"/>
    <property type="match status" value="1"/>
</dbReference>
<dbReference type="InterPro" id="IPR050204">
    <property type="entry name" value="AraC_XylS_family_regulators"/>
</dbReference>
<dbReference type="InterPro" id="IPR020449">
    <property type="entry name" value="Tscrpt_reg_AraC-type_HTH"/>
</dbReference>
<accession>A0ABV7YFQ1</accession>
<dbReference type="RefSeq" id="WP_205118774.1">
    <property type="nucleotide sequence ID" value="NZ_JAFBCM010000001.1"/>
</dbReference>
<dbReference type="SUPFAM" id="SSF51182">
    <property type="entry name" value="RmlC-like cupins"/>
    <property type="match status" value="1"/>
</dbReference>
<dbReference type="Gene3D" id="1.10.10.60">
    <property type="entry name" value="Homeodomain-like"/>
    <property type="match status" value="1"/>
</dbReference>
<evidence type="ECO:0000313" key="6">
    <source>
        <dbReference type="Proteomes" id="UP001595699"/>
    </source>
</evidence>
<reference evidence="6" key="1">
    <citation type="journal article" date="2019" name="Int. J. Syst. Evol. Microbiol.">
        <title>The Global Catalogue of Microorganisms (GCM) 10K type strain sequencing project: providing services to taxonomists for standard genome sequencing and annotation.</title>
        <authorList>
            <consortium name="The Broad Institute Genomics Platform"/>
            <consortium name="The Broad Institute Genome Sequencing Center for Infectious Disease"/>
            <person name="Wu L."/>
            <person name="Ma J."/>
        </authorList>
    </citation>
    <scope>NUCLEOTIDE SEQUENCE [LARGE SCALE GENOMIC DNA]</scope>
    <source>
        <strain evidence="6">CGMCC 4.7241</strain>
    </source>
</reference>
<dbReference type="Pfam" id="PF12833">
    <property type="entry name" value="HTH_18"/>
    <property type="match status" value="1"/>
</dbReference>
<dbReference type="InterPro" id="IPR009057">
    <property type="entry name" value="Homeodomain-like_sf"/>
</dbReference>
<dbReference type="SUPFAM" id="SSF46689">
    <property type="entry name" value="Homeodomain-like"/>
    <property type="match status" value="2"/>
</dbReference>
<dbReference type="EMBL" id="JBHRZH010000015">
    <property type="protein sequence ID" value="MFC3762480.1"/>
    <property type="molecule type" value="Genomic_DNA"/>
</dbReference>